<feature type="domain" description="Rad4 beta-hairpin" evidence="8">
    <location>
        <begin position="680"/>
        <end position="738"/>
    </location>
</feature>
<feature type="compositionally biased region" description="Basic and acidic residues" evidence="7">
    <location>
        <begin position="928"/>
        <end position="951"/>
    </location>
</feature>
<dbReference type="NCBIfam" id="TIGR00605">
    <property type="entry name" value="rad4"/>
    <property type="match status" value="1"/>
</dbReference>
<keyword evidence="4" id="KW-0238">DNA-binding</keyword>
<feature type="compositionally biased region" description="Acidic residues" evidence="7">
    <location>
        <begin position="276"/>
        <end position="291"/>
    </location>
</feature>
<name>A0ABR1FDY7_9ASCO</name>
<evidence type="ECO:0000256" key="1">
    <source>
        <dbReference type="ARBA" id="ARBA00004123"/>
    </source>
</evidence>
<evidence type="ECO:0000313" key="11">
    <source>
        <dbReference type="EMBL" id="KAK7207957.1"/>
    </source>
</evidence>
<dbReference type="InterPro" id="IPR018026">
    <property type="entry name" value="DNA_repair_Rad4-like"/>
</dbReference>
<reference evidence="11 12" key="1">
    <citation type="submission" date="2024-03" db="EMBL/GenBank/DDBJ databases">
        <title>Genome-scale model development and genomic sequencing of the oleaginous clade Lipomyces.</title>
        <authorList>
            <consortium name="Lawrence Berkeley National Laboratory"/>
            <person name="Czajka J.J."/>
            <person name="Han Y."/>
            <person name="Kim J."/>
            <person name="Mondo S.J."/>
            <person name="Hofstad B.A."/>
            <person name="Robles A."/>
            <person name="Haridas S."/>
            <person name="Riley R."/>
            <person name="LaButti K."/>
            <person name="Pangilinan J."/>
            <person name="Andreopoulos W."/>
            <person name="Lipzen A."/>
            <person name="Yan J."/>
            <person name="Wang M."/>
            <person name="Ng V."/>
            <person name="Grigoriev I.V."/>
            <person name="Spatafora J.W."/>
            <person name="Magnuson J.K."/>
            <person name="Baker S.E."/>
            <person name="Pomraning K.R."/>
        </authorList>
    </citation>
    <scope>NUCLEOTIDE SEQUENCE [LARGE SCALE GENOMIC DNA]</scope>
    <source>
        <strain evidence="11 12">Phaff 52-87</strain>
    </source>
</reference>
<dbReference type="Proteomes" id="UP001498771">
    <property type="component" value="Unassembled WGS sequence"/>
</dbReference>
<evidence type="ECO:0000259" key="9">
    <source>
        <dbReference type="SMART" id="SM01031"/>
    </source>
</evidence>
<dbReference type="SMART" id="SM01030">
    <property type="entry name" value="BHD_1"/>
    <property type="match status" value="1"/>
</dbReference>
<evidence type="ECO:0000256" key="4">
    <source>
        <dbReference type="ARBA" id="ARBA00023125"/>
    </source>
</evidence>
<dbReference type="Gene3D" id="3.30.60.290">
    <property type="entry name" value="Rad4, beta-hairpin domain BHD2"/>
    <property type="match status" value="1"/>
</dbReference>
<feature type="compositionally biased region" description="Acidic residues" evidence="7">
    <location>
        <begin position="1004"/>
        <end position="1030"/>
    </location>
</feature>
<comment type="similarity">
    <text evidence="2">Belongs to the XPC family.</text>
</comment>
<dbReference type="InterPro" id="IPR018327">
    <property type="entry name" value="BHD_2"/>
</dbReference>
<evidence type="ECO:0000256" key="6">
    <source>
        <dbReference type="ARBA" id="ARBA00023242"/>
    </source>
</evidence>
<dbReference type="Gene3D" id="3.30.70.2460">
    <property type="entry name" value="Rad4, beta-hairpin domain BHD3"/>
    <property type="match status" value="1"/>
</dbReference>
<dbReference type="Pfam" id="PF10403">
    <property type="entry name" value="BHD_1"/>
    <property type="match status" value="1"/>
</dbReference>
<feature type="region of interest" description="Disordered" evidence="7">
    <location>
        <begin position="303"/>
        <end position="341"/>
    </location>
</feature>
<evidence type="ECO:0000313" key="12">
    <source>
        <dbReference type="Proteomes" id="UP001498771"/>
    </source>
</evidence>
<organism evidence="11 12">
    <name type="scientific">Myxozyma melibiosi</name>
    <dbReference type="NCBI Taxonomy" id="54550"/>
    <lineage>
        <taxon>Eukaryota</taxon>
        <taxon>Fungi</taxon>
        <taxon>Dikarya</taxon>
        <taxon>Ascomycota</taxon>
        <taxon>Saccharomycotina</taxon>
        <taxon>Lipomycetes</taxon>
        <taxon>Lipomycetales</taxon>
        <taxon>Lipomycetaceae</taxon>
        <taxon>Myxozyma</taxon>
    </lineage>
</organism>
<dbReference type="Pfam" id="PF03835">
    <property type="entry name" value="Rad4"/>
    <property type="match status" value="1"/>
</dbReference>
<evidence type="ECO:0000259" key="10">
    <source>
        <dbReference type="SMART" id="SM01032"/>
    </source>
</evidence>
<evidence type="ECO:0000256" key="7">
    <source>
        <dbReference type="SAM" id="MobiDB-lite"/>
    </source>
</evidence>
<feature type="compositionally biased region" description="Polar residues" evidence="7">
    <location>
        <begin position="113"/>
        <end position="127"/>
    </location>
</feature>
<dbReference type="InterPro" id="IPR038765">
    <property type="entry name" value="Papain-like_cys_pep_sf"/>
</dbReference>
<feature type="domain" description="Rad4 beta-hairpin" evidence="10">
    <location>
        <begin position="813"/>
        <end position="887"/>
    </location>
</feature>
<dbReference type="Gene3D" id="3.90.260.10">
    <property type="entry name" value="Transglutaminase-like"/>
    <property type="match status" value="1"/>
</dbReference>
<dbReference type="Gene3D" id="2.20.20.110">
    <property type="entry name" value="Rad4, beta-hairpin domain BHD1"/>
    <property type="match status" value="1"/>
</dbReference>
<dbReference type="EMBL" id="JBBJBU010000001">
    <property type="protein sequence ID" value="KAK7207957.1"/>
    <property type="molecule type" value="Genomic_DNA"/>
</dbReference>
<feature type="domain" description="Rad4 beta-hairpin" evidence="9">
    <location>
        <begin position="740"/>
        <end position="806"/>
    </location>
</feature>
<feature type="compositionally biased region" description="Low complexity" evidence="7">
    <location>
        <begin position="264"/>
        <end position="275"/>
    </location>
</feature>
<dbReference type="PANTHER" id="PTHR12135:SF0">
    <property type="entry name" value="DNA REPAIR PROTEIN COMPLEMENTING XP-C CELLS"/>
    <property type="match status" value="1"/>
</dbReference>
<evidence type="ECO:0000259" key="8">
    <source>
        <dbReference type="SMART" id="SM01030"/>
    </source>
</evidence>
<dbReference type="Pfam" id="PF10405">
    <property type="entry name" value="BHD_3"/>
    <property type="match status" value="1"/>
</dbReference>
<dbReference type="InterPro" id="IPR004583">
    <property type="entry name" value="DNA_repair_Rad4"/>
</dbReference>
<evidence type="ECO:0000256" key="3">
    <source>
        <dbReference type="ARBA" id="ARBA00022763"/>
    </source>
</evidence>
<dbReference type="InterPro" id="IPR018328">
    <property type="entry name" value="Rad4_beta-hairpin_dom3"/>
</dbReference>
<keyword evidence="3" id="KW-0227">DNA damage</keyword>
<evidence type="ECO:0000256" key="5">
    <source>
        <dbReference type="ARBA" id="ARBA00023204"/>
    </source>
</evidence>
<sequence length="1030" mass="114587">MVKRSGRGPATDNSSPAPATAIARSRASGQRQRRDTVSPSGPSLLLSKRVLPSANRQELETEDVYDVLSVASNSPSAISISSGGDAEQEISGTVSASASQPRKRNGGVAKSRAPTTANSRSAPSSNGALELTRKRKVPTAYAQMLNEIVGDEVSDDEDDVDDTLPRGRKRPSHPASTARSPNRKTPKIKTDTPGWGPKGKGKARESAIEIDSDSGSAGDSAQGPRLMAPISSESAAYLASSFAGMSDDDSDDEKDGTGNEAHASSSNNKSGQSGSAEDDDMDDGDDSDDDMEWENVEIDVPPLDSAAPASEEPAQEIKAVEFTIGETTPTRSKRKKPTITKEDREQRMLTHMLHLVCLICHGSTRSRWCNDASVKDTVSKFVPDGIEDELKPDPTLPVTQRTRKFLDGLRHLMEFWNRRYHIVYKGIRKRTYEELENIKKEKGNEPALELSDFRRSLARLEGSRDLGAQGFCALLRAFRVRTRLVFSLQPLPFTFSTKSAQTKASRASKAIRMDLNDERSSDFDSESSVPKRPPVRLRKPRLGTPTLTYTTNDYESSQFDEAPYPVFWVEAWDEAGLQWVSVDPMVLKLVEIPRSKSKFEPPQSEARNVLSYAIAFDQAGHAKDVTRRYAQYYNAKTRKLRITNEPSGQIWFDQMLRCFQTDYLTSIDQMEDAALLKKELSEDIPNNIQDFRGHPVYVLERHLHKNEIIHPKVACGTIAVGRSKNSETEPIYRRRDVQTLRSAMQWYKIGRVVKVGEQPLKHTKKRTLPKSRSAMLDSDYEDGAGEEEDEEVALYAHIQTDIYVPPPVLNGKIPRNDYGNLDVFVPSMVPKGAVHLRQRGIANAVKVLEIDYADAVGGFDFQNRKATPRLDGIVVAEEYEEAVMAVYRAQQEQLEFEADQKKLNLALERWRRYLKALRIKERLAHNPGFKDLHQKEKEQAEENEAKGREQVGEEVAPNEPNEERDTIPDNGDDDSDGGGFIADDTDQRAEDDDDDGGGGFIAGDDAEDDGGFAPDMDDYDFDEGDEGLYD</sequence>
<proteinExistence type="inferred from homology"/>
<feature type="compositionally biased region" description="Acidic residues" evidence="7">
    <location>
        <begin position="149"/>
        <end position="162"/>
    </location>
</feature>
<comment type="caution">
    <text evidence="11">The sequence shown here is derived from an EMBL/GenBank/DDBJ whole genome shotgun (WGS) entry which is preliminary data.</text>
</comment>
<feature type="compositionally biased region" description="Polar residues" evidence="7">
    <location>
        <begin position="90"/>
        <end position="100"/>
    </location>
</feature>
<dbReference type="PANTHER" id="PTHR12135">
    <property type="entry name" value="DNA REPAIR PROTEIN XP-C / RAD4"/>
    <property type="match status" value="1"/>
</dbReference>
<feature type="region of interest" description="Disordered" evidence="7">
    <location>
        <begin position="75"/>
        <end position="291"/>
    </location>
</feature>
<dbReference type="GeneID" id="90040402"/>
<dbReference type="InterPro" id="IPR018325">
    <property type="entry name" value="Rad4/PNGase_transGLS-fold"/>
</dbReference>
<keyword evidence="12" id="KW-1185">Reference proteome</keyword>
<keyword evidence="6" id="KW-0539">Nucleus</keyword>
<feature type="region of interest" description="Disordered" evidence="7">
    <location>
        <begin position="1"/>
        <end position="58"/>
    </location>
</feature>
<dbReference type="SMART" id="SM01032">
    <property type="entry name" value="BHD_3"/>
    <property type="match status" value="1"/>
</dbReference>
<dbReference type="InterPro" id="IPR018326">
    <property type="entry name" value="Rad4_beta-hairpin_dom1"/>
</dbReference>
<dbReference type="InterPro" id="IPR042488">
    <property type="entry name" value="Rad4_BHD3_sf"/>
</dbReference>
<gene>
    <name evidence="11" type="ORF">BZA70DRAFT_30961</name>
</gene>
<dbReference type="SMART" id="SM01031">
    <property type="entry name" value="BHD_2"/>
    <property type="match status" value="1"/>
</dbReference>
<dbReference type="Pfam" id="PF10404">
    <property type="entry name" value="BHD_2"/>
    <property type="match status" value="1"/>
</dbReference>
<feature type="region of interest" description="Disordered" evidence="7">
    <location>
        <begin position="517"/>
        <end position="543"/>
    </location>
</feature>
<accession>A0ABR1FDY7</accession>
<feature type="region of interest" description="Disordered" evidence="7">
    <location>
        <begin position="928"/>
        <end position="1030"/>
    </location>
</feature>
<dbReference type="InterPro" id="IPR036985">
    <property type="entry name" value="Transglutaminase-like_sf"/>
</dbReference>
<evidence type="ECO:0008006" key="13">
    <source>
        <dbReference type="Google" id="ProtNLM"/>
    </source>
</evidence>
<evidence type="ECO:0000256" key="2">
    <source>
        <dbReference type="ARBA" id="ARBA00009525"/>
    </source>
</evidence>
<protein>
    <recommendedName>
        <fullName evidence="13">Rad4-domain-containing protein</fullName>
    </recommendedName>
</protein>
<keyword evidence="5" id="KW-0234">DNA repair</keyword>
<dbReference type="SUPFAM" id="SSF54001">
    <property type="entry name" value="Cysteine proteinases"/>
    <property type="match status" value="1"/>
</dbReference>
<comment type="subcellular location">
    <subcellularLocation>
        <location evidence="1">Nucleus</location>
    </subcellularLocation>
</comment>
<dbReference type="RefSeq" id="XP_064770990.1">
    <property type="nucleotide sequence ID" value="XM_064914890.1"/>
</dbReference>